<proteinExistence type="predicted"/>
<accession>A0ABM9A181</accession>
<keyword evidence="2" id="KW-1185">Reference proteome</keyword>
<evidence type="ECO:0000313" key="2">
    <source>
        <dbReference type="Proteomes" id="UP000838748"/>
    </source>
</evidence>
<dbReference type="EMBL" id="CAKLDM010000001">
    <property type="protein sequence ID" value="CAH0537443.1"/>
    <property type="molecule type" value="Genomic_DNA"/>
</dbReference>
<dbReference type="NCBIfam" id="TIGR03353">
    <property type="entry name" value="VI_chp_4"/>
    <property type="match status" value="1"/>
</dbReference>
<dbReference type="InterPro" id="IPR010263">
    <property type="entry name" value="T6SS_TssK"/>
</dbReference>
<name>A0ABM9A181_9VIBR</name>
<protein>
    <recommendedName>
        <fullName evidence="3">Type VI secretion system baseplate subunit TssK</fullName>
    </recommendedName>
</protein>
<reference evidence="1" key="1">
    <citation type="submission" date="2021-11" db="EMBL/GenBank/DDBJ databases">
        <authorList>
            <person name="Rodrigo-Torres L."/>
            <person name="Arahal R. D."/>
            <person name="Lucena T."/>
        </authorList>
    </citation>
    <scope>NUCLEOTIDE SEQUENCE</scope>
    <source>
        <strain evidence="1">CECT 7928</strain>
    </source>
</reference>
<dbReference type="Proteomes" id="UP000838748">
    <property type="component" value="Unassembled WGS sequence"/>
</dbReference>
<sequence length="259" mass="28847">MTARNRIVWSEGLFIKPQHFQQQQRYLEHVIDERVKSAGHFLYGTTELSLNLEYLSFGRIAIERAKGVMPDGSVFNIPQNDVLPEPLDIVDSSLVNQIVYLAIPLNSDSIIEVNWGDSEVINRYKAIRYEAKDVHSKQGDSCMIDVSPAQLKLMLEKEDRSAYAYVAIARILEKRPDGSVVLDENFIPCHLNTVAVPHLHRFIGEVAGLMGERARSIAQRIDSPNQSGVADVAANTEQNSAAFKAYGEPKGTAPRGSIQ</sequence>
<gene>
    <name evidence="1" type="ORF">VMF7928_01112</name>
</gene>
<evidence type="ECO:0008006" key="3">
    <source>
        <dbReference type="Google" id="ProtNLM"/>
    </source>
</evidence>
<organism evidence="1 2">
    <name type="scientific">Vibrio marisflavi CECT 7928</name>
    <dbReference type="NCBI Taxonomy" id="634439"/>
    <lineage>
        <taxon>Bacteria</taxon>
        <taxon>Pseudomonadati</taxon>
        <taxon>Pseudomonadota</taxon>
        <taxon>Gammaproteobacteria</taxon>
        <taxon>Vibrionales</taxon>
        <taxon>Vibrionaceae</taxon>
        <taxon>Vibrio</taxon>
    </lineage>
</organism>
<comment type="caution">
    <text evidence="1">The sequence shown here is derived from an EMBL/GenBank/DDBJ whole genome shotgun (WGS) entry which is preliminary data.</text>
</comment>
<dbReference type="PANTHER" id="PTHR35566:SF1">
    <property type="entry name" value="TYPE VI SECRETION SYSTEM BASEPLATE COMPONENT TSSK1"/>
    <property type="match status" value="1"/>
</dbReference>
<dbReference type="Pfam" id="PF05936">
    <property type="entry name" value="T6SS_VasE"/>
    <property type="match status" value="1"/>
</dbReference>
<dbReference type="PANTHER" id="PTHR35566">
    <property type="entry name" value="BLR3599 PROTEIN"/>
    <property type="match status" value="1"/>
</dbReference>
<evidence type="ECO:0000313" key="1">
    <source>
        <dbReference type="EMBL" id="CAH0537443.1"/>
    </source>
</evidence>